<dbReference type="InterPro" id="IPR002850">
    <property type="entry name" value="PIN_toxin-like"/>
</dbReference>
<accession>A0ABQ0JY80</accession>
<gene>
    <name evidence="2" type="ORF">BROSI_A1956</name>
</gene>
<dbReference type="PANTHER" id="PTHR34610">
    <property type="entry name" value="SSL7007 PROTEIN"/>
    <property type="match status" value="1"/>
</dbReference>
<dbReference type="PANTHER" id="PTHR34610:SF3">
    <property type="entry name" value="SSL7007 PROTEIN"/>
    <property type="match status" value="1"/>
</dbReference>
<name>A0ABQ0JY80_9BACT</name>
<evidence type="ECO:0000313" key="3">
    <source>
        <dbReference type="Proteomes" id="UP000032309"/>
    </source>
</evidence>
<dbReference type="SUPFAM" id="SSF88723">
    <property type="entry name" value="PIN domain-like"/>
    <property type="match status" value="1"/>
</dbReference>
<dbReference type="Proteomes" id="UP000032309">
    <property type="component" value="Unassembled WGS sequence"/>
</dbReference>
<keyword evidence="3" id="KW-1185">Reference proteome</keyword>
<reference evidence="3" key="1">
    <citation type="journal article" date="2015" name="Genome Announc.">
        <title>Draft Genome Sequence of an Anaerobic Ammonium-Oxidizing Bacterium, "Candidatus Brocadia sinica".</title>
        <authorList>
            <person name="Oshiki M."/>
            <person name="Shinyako-Hata K."/>
            <person name="Satoh H."/>
            <person name="Okabe S."/>
        </authorList>
    </citation>
    <scope>NUCLEOTIDE SEQUENCE [LARGE SCALE GENOMIC DNA]</scope>
    <source>
        <strain evidence="3">JPN1</strain>
    </source>
</reference>
<evidence type="ECO:0000259" key="1">
    <source>
        <dbReference type="Pfam" id="PF13470"/>
    </source>
</evidence>
<sequence>MKIVLSTALLFEYEYILKENRTELGLSDRDIDKVLDNLCKFGEHQKIYFLWRPCLSDAKDDLILEVAVASGTKTIVTHNVTDFKGSNKFGVRAIAPRKLLEEIK</sequence>
<dbReference type="Pfam" id="PF13470">
    <property type="entry name" value="PIN_3"/>
    <property type="match status" value="1"/>
</dbReference>
<proteinExistence type="predicted"/>
<organism evidence="2 3">
    <name type="scientific">Candidatus Brocadia sinica JPN1</name>
    <dbReference type="NCBI Taxonomy" id="1197129"/>
    <lineage>
        <taxon>Bacteria</taxon>
        <taxon>Pseudomonadati</taxon>
        <taxon>Planctomycetota</taxon>
        <taxon>Candidatus Brocadiia</taxon>
        <taxon>Candidatus Brocadiales</taxon>
        <taxon>Candidatus Brocadiaceae</taxon>
        <taxon>Candidatus Brocadia</taxon>
    </lineage>
</organism>
<dbReference type="EMBL" id="BAFN01000001">
    <property type="protein sequence ID" value="GAN33434.1"/>
    <property type="molecule type" value="Genomic_DNA"/>
</dbReference>
<comment type="caution">
    <text evidence="2">The sequence shown here is derived from an EMBL/GenBank/DDBJ whole genome shotgun (WGS) entry which is preliminary data.</text>
</comment>
<dbReference type="InterPro" id="IPR002716">
    <property type="entry name" value="PIN_dom"/>
</dbReference>
<feature type="domain" description="PIN" evidence="1">
    <location>
        <begin position="3"/>
        <end position="80"/>
    </location>
</feature>
<protein>
    <submittedName>
        <fullName evidence="2">Protein contains DUF132 domain</fullName>
    </submittedName>
</protein>
<evidence type="ECO:0000313" key="2">
    <source>
        <dbReference type="EMBL" id="GAN33434.1"/>
    </source>
</evidence>
<dbReference type="InterPro" id="IPR029060">
    <property type="entry name" value="PIN-like_dom_sf"/>
</dbReference>